<dbReference type="HOGENOM" id="CLU_021293_1_5_9"/>
<evidence type="ECO:0000313" key="2">
    <source>
        <dbReference type="Proteomes" id="UP000003763"/>
    </source>
</evidence>
<sequence length="166" mass="19443">MRRLEKEGLISLKELYIDGTKIEANANRYTFIWWGSLNYHLAGLLDTIDALYTKYNTFLLENGYGPKYNLGNARMFVIEGMDKVRKVIEENRKRKLTKHKKISNNTIIEIDYCSPLEIRKLPKNLMQIAQGEDIGFVYGKGKHKPEIQKLYEELEECGTRLMEYKA</sequence>
<dbReference type="eggNOG" id="COG3666">
    <property type="taxonomic scope" value="Bacteria"/>
</dbReference>
<dbReference type="AlphaFoldDB" id="G5HU08"/>
<evidence type="ECO:0000313" key="1">
    <source>
        <dbReference type="EMBL" id="EHE95094.1"/>
    </source>
</evidence>
<protein>
    <submittedName>
        <fullName evidence="1">Uncharacterized protein</fullName>
    </submittedName>
</protein>
<dbReference type="EMBL" id="ADLJ01000071">
    <property type="protein sequence ID" value="EHE95094.1"/>
    <property type="molecule type" value="Genomic_DNA"/>
</dbReference>
<gene>
    <name evidence="1" type="ORF">HMPREF9469_06070</name>
</gene>
<dbReference type="Proteomes" id="UP000003763">
    <property type="component" value="Unassembled WGS sequence"/>
</dbReference>
<name>G5HU08_9FIRM</name>
<reference evidence="1 2" key="1">
    <citation type="submission" date="2011-08" db="EMBL/GenBank/DDBJ databases">
        <title>The Genome Sequence of Clostridium citroniae WAL-17108.</title>
        <authorList>
            <consortium name="The Broad Institute Genome Sequencing Platform"/>
            <person name="Earl A."/>
            <person name="Ward D."/>
            <person name="Feldgarden M."/>
            <person name="Gevers D."/>
            <person name="Finegold S.M."/>
            <person name="Summanen P.H."/>
            <person name="Molitoris D.R."/>
            <person name="Vaisanen M.L."/>
            <person name="Daigneault M."/>
            <person name="Allen-Vercoe E."/>
            <person name="Young S.K."/>
            <person name="Zeng Q."/>
            <person name="Gargeya S."/>
            <person name="Fitzgerald M."/>
            <person name="Haas B."/>
            <person name="Abouelleil A."/>
            <person name="Alvarado L."/>
            <person name="Arachchi H.M."/>
            <person name="Berlin A."/>
            <person name="Brown A."/>
            <person name="Chapman S.B."/>
            <person name="Chen Z."/>
            <person name="Dunbar C."/>
            <person name="Freedman E."/>
            <person name="Gearin G."/>
            <person name="Gellesch M."/>
            <person name="Goldberg J."/>
            <person name="Griggs A."/>
            <person name="Gujja S."/>
            <person name="Heiman D."/>
            <person name="Howarth C."/>
            <person name="Larson L."/>
            <person name="Lui A."/>
            <person name="MacDonald P.J.P."/>
            <person name="Montmayeur A."/>
            <person name="Murphy C."/>
            <person name="Neiman D."/>
            <person name="Pearson M."/>
            <person name="Priest M."/>
            <person name="Roberts A."/>
            <person name="Saif S."/>
            <person name="Shea T."/>
            <person name="Shenoy N."/>
            <person name="Sisk P."/>
            <person name="Stolte C."/>
            <person name="Sykes S."/>
            <person name="Wortman J."/>
            <person name="Nusbaum C."/>
            <person name="Birren B."/>
        </authorList>
    </citation>
    <scope>NUCLEOTIDE SEQUENCE [LARGE SCALE GENOMIC DNA]</scope>
    <source>
        <strain evidence="1 2">WAL-17108</strain>
    </source>
</reference>
<comment type="caution">
    <text evidence="1">The sequence shown here is derived from an EMBL/GenBank/DDBJ whole genome shotgun (WGS) entry which is preliminary data.</text>
</comment>
<feature type="non-terminal residue" evidence="1">
    <location>
        <position position="166"/>
    </location>
</feature>
<proteinExistence type="predicted"/>
<accession>G5HU08</accession>
<organism evidence="1 2">
    <name type="scientific">[Clostridium] citroniae WAL-17108</name>
    <dbReference type="NCBI Taxonomy" id="742733"/>
    <lineage>
        <taxon>Bacteria</taxon>
        <taxon>Bacillati</taxon>
        <taxon>Bacillota</taxon>
        <taxon>Clostridia</taxon>
        <taxon>Lachnospirales</taxon>
        <taxon>Lachnospiraceae</taxon>
        <taxon>Enterocloster</taxon>
    </lineage>
</organism>